<dbReference type="PANTHER" id="PTHR10130">
    <property type="entry name" value="PEROXISOMAL TARGETING SIGNAL 1 RECEPTOR PEX5"/>
    <property type="match status" value="1"/>
</dbReference>
<dbReference type="InterPro" id="IPR011990">
    <property type="entry name" value="TPR-like_helical_dom_sf"/>
</dbReference>
<evidence type="ECO:0000256" key="9">
    <source>
        <dbReference type="SAM" id="MobiDB-lite"/>
    </source>
</evidence>
<dbReference type="InterPro" id="IPR024111">
    <property type="entry name" value="PEX5/PEX5L"/>
</dbReference>
<feature type="repeat" description="TPR" evidence="8">
    <location>
        <begin position="459"/>
        <end position="492"/>
    </location>
</feature>
<dbReference type="OrthoDB" id="10006023at2759"/>
<keyword evidence="4" id="KW-0963">Cytoplasm</keyword>
<reference evidence="10 11" key="1">
    <citation type="journal article" date="2019" name="Nat. Ecol. Evol.">
        <title>Megaphylogeny resolves global patterns of mushroom evolution.</title>
        <authorList>
            <person name="Varga T."/>
            <person name="Krizsan K."/>
            <person name="Foldi C."/>
            <person name="Dima B."/>
            <person name="Sanchez-Garcia M."/>
            <person name="Sanchez-Ramirez S."/>
            <person name="Szollosi G.J."/>
            <person name="Szarkandi J.G."/>
            <person name="Papp V."/>
            <person name="Albert L."/>
            <person name="Andreopoulos W."/>
            <person name="Angelini C."/>
            <person name="Antonin V."/>
            <person name="Barry K.W."/>
            <person name="Bougher N.L."/>
            <person name="Buchanan P."/>
            <person name="Buyck B."/>
            <person name="Bense V."/>
            <person name="Catcheside P."/>
            <person name="Chovatia M."/>
            <person name="Cooper J."/>
            <person name="Damon W."/>
            <person name="Desjardin D."/>
            <person name="Finy P."/>
            <person name="Geml J."/>
            <person name="Haridas S."/>
            <person name="Hughes K."/>
            <person name="Justo A."/>
            <person name="Karasinski D."/>
            <person name="Kautmanova I."/>
            <person name="Kiss B."/>
            <person name="Kocsube S."/>
            <person name="Kotiranta H."/>
            <person name="LaButti K.M."/>
            <person name="Lechner B.E."/>
            <person name="Liimatainen K."/>
            <person name="Lipzen A."/>
            <person name="Lukacs Z."/>
            <person name="Mihaltcheva S."/>
            <person name="Morgado L.N."/>
            <person name="Niskanen T."/>
            <person name="Noordeloos M.E."/>
            <person name="Ohm R.A."/>
            <person name="Ortiz-Santana B."/>
            <person name="Ovrebo C."/>
            <person name="Racz N."/>
            <person name="Riley R."/>
            <person name="Savchenko A."/>
            <person name="Shiryaev A."/>
            <person name="Soop K."/>
            <person name="Spirin V."/>
            <person name="Szebenyi C."/>
            <person name="Tomsovsky M."/>
            <person name="Tulloss R.E."/>
            <person name="Uehling J."/>
            <person name="Grigoriev I.V."/>
            <person name="Vagvolgyi C."/>
            <person name="Papp T."/>
            <person name="Martin F.M."/>
            <person name="Miettinen O."/>
            <person name="Hibbett D.S."/>
            <person name="Nagy L.G."/>
        </authorList>
    </citation>
    <scope>NUCLEOTIDE SEQUENCE [LARGE SCALE GENOMIC DNA]</scope>
    <source>
        <strain evidence="10 11">OMC1185</strain>
    </source>
</reference>
<gene>
    <name evidence="10" type="ORF">OE88DRAFT_1654675</name>
</gene>
<dbReference type="SMART" id="SM00028">
    <property type="entry name" value="TPR"/>
    <property type="match status" value="4"/>
</dbReference>
<dbReference type="GO" id="GO:0005052">
    <property type="term" value="F:peroxisome matrix targeting signal-1 binding"/>
    <property type="evidence" value="ECO:0007669"/>
    <property type="project" value="TreeGrafter"/>
</dbReference>
<evidence type="ECO:0000256" key="1">
    <source>
        <dbReference type="ARBA" id="ARBA00004275"/>
    </source>
</evidence>
<feature type="compositionally biased region" description="Basic and acidic residues" evidence="9">
    <location>
        <begin position="288"/>
        <end position="300"/>
    </location>
</feature>
<protein>
    <submittedName>
        <fullName evidence="10">TPR-like protein</fullName>
    </submittedName>
</protein>
<feature type="region of interest" description="Disordered" evidence="9">
    <location>
        <begin position="272"/>
        <end position="324"/>
    </location>
</feature>
<dbReference type="Proteomes" id="UP000305948">
    <property type="component" value="Unassembled WGS sequence"/>
</dbReference>
<dbReference type="PROSITE" id="PS50005">
    <property type="entry name" value="TPR"/>
    <property type="match status" value="3"/>
</dbReference>
<evidence type="ECO:0000256" key="7">
    <source>
        <dbReference type="ARBA" id="ARBA00023140"/>
    </source>
</evidence>
<sequence length="724" mass="80678">MALPMLVGGADCGPVNPLQGLAKRLDQDRGVQQDFFGAGRAGSSSQTFRTQSSTPGRLDEDASRFFSPAAQGGLHLARPSAFDLSVLNQSLPPPALQGTVPAASWAADFMQRGTPRVEAEAKPWEKGKGREMPVESSAAMEQMQQRPVQWSPGIAGYSMSPMPAFAPMGLQTHQPQQLSPQPDVHVDPSAWDQAFESRAAPEIAETPVEGLRETEPQNMSAQEQDELARTAGMLIETLKTEQNPKFRNSQFMGLMKQLRDHNVVVEGNTMVETDAPGSSAGWASEMQADLKGKGKAREEGPLASVRPGTYATQPGLSGGFAQPTDFLSSTTAALRGDETGASSSEQQAREEDPNEEYFRMDNEDYMDYWKTHHMGPMNVLTDQAPLSEWDNLQRDWEEFEATASGIKPVANYQFQANNPYMLGDSSRTRHHMMHMDRPQSFYESVLELEANAQRNPNDAHGWYELGVKQQENEREHSAIQALWRAIELDPTHLPSWLALAISYTNEANRQRAYGAIREWVDRNDHYKAAVDRHRSDYPETTSSLHSERFGDMIQCLIAMARSDMSGQIDADIQVALAVLLNTNEEFDKAHDCFRTALAVRPDDWLLYNRAGATLANNGRAEEALQFYYRALELNPAYIRARFNLGISCINLRRYEEAAQHILDALVLQDSDSVYDQTGAESKRGITSSALWESLKTTCMHMQRIDLATLCERQDLEGFRTAFQG</sequence>
<evidence type="ECO:0000256" key="2">
    <source>
        <dbReference type="ARBA" id="ARBA00004496"/>
    </source>
</evidence>
<keyword evidence="11" id="KW-1185">Reference proteome</keyword>
<dbReference type="STRING" id="5364.A0A5C3NCM2"/>
<feature type="repeat" description="TPR" evidence="8">
    <location>
        <begin position="570"/>
        <end position="603"/>
    </location>
</feature>
<evidence type="ECO:0000256" key="4">
    <source>
        <dbReference type="ARBA" id="ARBA00022490"/>
    </source>
</evidence>
<dbReference type="GO" id="GO:0016560">
    <property type="term" value="P:protein import into peroxisome matrix, docking"/>
    <property type="evidence" value="ECO:0007669"/>
    <property type="project" value="TreeGrafter"/>
</dbReference>
<dbReference type="InterPro" id="IPR019734">
    <property type="entry name" value="TPR_rpt"/>
</dbReference>
<dbReference type="AlphaFoldDB" id="A0A5C3NCM2"/>
<evidence type="ECO:0000256" key="6">
    <source>
        <dbReference type="ARBA" id="ARBA00022803"/>
    </source>
</evidence>
<organism evidence="10 11">
    <name type="scientific">Heliocybe sulcata</name>
    <dbReference type="NCBI Taxonomy" id="5364"/>
    <lineage>
        <taxon>Eukaryota</taxon>
        <taxon>Fungi</taxon>
        <taxon>Dikarya</taxon>
        <taxon>Basidiomycota</taxon>
        <taxon>Agaricomycotina</taxon>
        <taxon>Agaricomycetes</taxon>
        <taxon>Gloeophyllales</taxon>
        <taxon>Gloeophyllaceae</taxon>
        <taxon>Heliocybe</taxon>
    </lineage>
</organism>
<dbReference type="PANTHER" id="PTHR10130:SF0">
    <property type="entry name" value="GH08708P"/>
    <property type="match status" value="1"/>
</dbReference>
<accession>A0A5C3NCM2</accession>
<feature type="compositionally biased region" description="Low complexity" evidence="9">
    <location>
        <begin position="43"/>
        <end position="54"/>
    </location>
</feature>
<dbReference type="GO" id="GO:0005778">
    <property type="term" value="C:peroxisomal membrane"/>
    <property type="evidence" value="ECO:0007669"/>
    <property type="project" value="TreeGrafter"/>
</dbReference>
<dbReference type="Pfam" id="PF13432">
    <property type="entry name" value="TPR_16"/>
    <property type="match status" value="1"/>
</dbReference>
<feature type="repeat" description="TPR" evidence="8">
    <location>
        <begin position="604"/>
        <end position="637"/>
    </location>
</feature>
<evidence type="ECO:0000313" key="11">
    <source>
        <dbReference type="Proteomes" id="UP000305948"/>
    </source>
</evidence>
<feature type="region of interest" description="Disordered" evidence="9">
    <location>
        <begin position="335"/>
        <end position="354"/>
    </location>
</feature>
<evidence type="ECO:0000256" key="5">
    <source>
        <dbReference type="ARBA" id="ARBA00022737"/>
    </source>
</evidence>
<dbReference type="SUPFAM" id="SSF48452">
    <property type="entry name" value="TPR-like"/>
    <property type="match status" value="1"/>
</dbReference>
<keyword evidence="5" id="KW-0677">Repeat</keyword>
<evidence type="ECO:0000313" key="10">
    <source>
        <dbReference type="EMBL" id="TFK54156.1"/>
    </source>
</evidence>
<proteinExistence type="inferred from homology"/>
<dbReference type="Gene3D" id="6.10.280.230">
    <property type="match status" value="1"/>
</dbReference>
<evidence type="ECO:0000256" key="3">
    <source>
        <dbReference type="ARBA" id="ARBA00005348"/>
    </source>
</evidence>
<dbReference type="GO" id="GO:0005829">
    <property type="term" value="C:cytosol"/>
    <property type="evidence" value="ECO:0007669"/>
    <property type="project" value="TreeGrafter"/>
</dbReference>
<feature type="region of interest" description="Disordered" evidence="9">
    <location>
        <begin position="36"/>
        <end position="61"/>
    </location>
</feature>
<keyword evidence="7" id="KW-0576">Peroxisome</keyword>
<evidence type="ECO:0000256" key="8">
    <source>
        <dbReference type="PROSITE-ProRule" id="PRU00339"/>
    </source>
</evidence>
<dbReference type="EMBL" id="ML213506">
    <property type="protein sequence ID" value="TFK54156.1"/>
    <property type="molecule type" value="Genomic_DNA"/>
</dbReference>
<name>A0A5C3NCM2_9AGAM</name>
<keyword evidence="6 8" id="KW-0802">TPR repeat</keyword>
<comment type="subcellular location">
    <subcellularLocation>
        <location evidence="2">Cytoplasm</location>
    </subcellularLocation>
    <subcellularLocation>
        <location evidence="1">Peroxisome</location>
    </subcellularLocation>
</comment>
<comment type="similarity">
    <text evidence="3">Belongs to the peroxisomal targeting signal receptor family.</text>
</comment>
<dbReference type="Gene3D" id="1.25.40.10">
    <property type="entry name" value="Tetratricopeptide repeat domain"/>
    <property type="match status" value="1"/>
</dbReference>